<evidence type="ECO:0000256" key="5">
    <source>
        <dbReference type="PROSITE-ProRule" id="PRU00288"/>
    </source>
</evidence>
<reference evidence="10" key="2">
    <citation type="submission" date="2020-04" db="EMBL/GenBank/DDBJ databases">
        <authorList>
            <consortium name="NCBI Genome Project"/>
        </authorList>
    </citation>
    <scope>NUCLEOTIDE SEQUENCE</scope>
    <source>
        <strain evidence="10">CBS 781.70</strain>
    </source>
</reference>
<evidence type="ECO:0000259" key="7">
    <source>
        <dbReference type="PROSITE" id="PS50115"/>
    </source>
</evidence>
<keyword evidence="9" id="KW-1185">Reference proteome</keyword>
<dbReference type="PRINTS" id="PR00405">
    <property type="entry name" value="REVINTRACTNG"/>
</dbReference>
<dbReference type="AlphaFoldDB" id="A0A6G1G320"/>
<evidence type="ECO:0000313" key="8">
    <source>
        <dbReference type="EMBL" id="KAF1812454.1"/>
    </source>
</evidence>
<organism evidence="8">
    <name type="scientific">Eremomyces bilateralis CBS 781.70</name>
    <dbReference type="NCBI Taxonomy" id="1392243"/>
    <lineage>
        <taxon>Eukaryota</taxon>
        <taxon>Fungi</taxon>
        <taxon>Dikarya</taxon>
        <taxon>Ascomycota</taxon>
        <taxon>Pezizomycotina</taxon>
        <taxon>Dothideomycetes</taxon>
        <taxon>Dothideomycetes incertae sedis</taxon>
        <taxon>Eremomycetales</taxon>
        <taxon>Eremomycetaceae</taxon>
        <taxon>Eremomyces</taxon>
    </lineage>
</organism>
<keyword evidence="1" id="KW-0343">GTPase activation</keyword>
<dbReference type="SUPFAM" id="SSF57863">
    <property type="entry name" value="ArfGap/RecO-like zinc finger"/>
    <property type="match status" value="1"/>
</dbReference>
<keyword evidence="3 5" id="KW-0863">Zinc-finger</keyword>
<feature type="compositionally biased region" description="Low complexity" evidence="6">
    <location>
        <begin position="171"/>
        <end position="183"/>
    </location>
</feature>
<dbReference type="PANTHER" id="PTHR46395">
    <property type="entry name" value="ADP-RIBOSYLATION FACTOR GTPASE-ACTIVATING PROTEIN 1"/>
    <property type="match status" value="1"/>
</dbReference>
<proteinExistence type="predicted"/>
<evidence type="ECO:0000256" key="4">
    <source>
        <dbReference type="ARBA" id="ARBA00022833"/>
    </source>
</evidence>
<dbReference type="Pfam" id="PF01412">
    <property type="entry name" value="ArfGap"/>
    <property type="match status" value="1"/>
</dbReference>
<evidence type="ECO:0000313" key="9">
    <source>
        <dbReference type="Proteomes" id="UP000504638"/>
    </source>
</evidence>
<evidence type="ECO:0000256" key="3">
    <source>
        <dbReference type="ARBA" id="ARBA00022771"/>
    </source>
</evidence>
<dbReference type="InterPro" id="IPR038508">
    <property type="entry name" value="ArfGAP_dom_sf"/>
</dbReference>
<dbReference type="GO" id="GO:0008270">
    <property type="term" value="F:zinc ion binding"/>
    <property type="evidence" value="ECO:0007669"/>
    <property type="project" value="UniProtKB-KW"/>
</dbReference>
<feature type="compositionally biased region" description="Basic and acidic residues" evidence="6">
    <location>
        <begin position="416"/>
        <end position="426"/>
    </location>
</feature>
<dbReference type="FunFam" id="1.10.220.150:FF:000014">
    <property type="entry name" value="ADP-ribosylation factor GTPase-activating protein"/>
    <property type="match status" value="1"/>
</dbReference>
<gene>
    <name evidence="8 10" type="ORF">P152DRAFT_514104</name>
</gene>
<dbReference type="InterPro" id="IPR037278">
    <property type="entry name" value="ARFGAP/RecO"/>
</dbReference>
<dbReference type="SMART" id="SM00105">
    <property type="entry name" value="ArfGap"/>
    <property type="match status" value="1"/>
</dbReference>
<evidence type="ECO:0000256" key="2">
    <source>
        <dbReference type="ARBA" id="ARBA00022723"/>
    </source>
</evidence>
<dbReference type="EMBL" id="ML975157">
    <property type="protein sequence ID" value="KAF1812454.1"/>
    <property type="molecule type" value="Genomic_DNA"/>
</dbReference>
<dbReference type="PANTHER" id="PTHR46395:SF1">
    <property type="entry name" value="ADP-RIBOSYLATION FACTOR GTPASE-ACTIVATING PROTEIN 1"/>
    <property type="match status" value="1"/>
</dbReference>
<keyword evidence="4" id="KW-0862">Zinc</keyword>
<feature type="compositionally biased region" description="Basic and acidic residues" evidence="6">
    <location>
        <begin position="140"/>
        <end position="157"/>
    </location>
</feature>
<dbReference type="GO" id="GO:0005096">
    <property type="term" value="F:GTPase activator activity"/>
    <property type="evidence" value="ECO:0007669"/>
    <property type="project" value="UniProtKB-KW"/>
</dbReference>
<dbReference type="GO" id="GO:0000139">
    <property type="term" value="C:Golgi membrane"/>
    <property type="evidence" value="ECO:0007669"/>
    <property type="project" value="TreeGrafter"/>
</dbReference>
<sequence>MAGKMWEVDPETRSKLLEIQKTNNNNVCVDCPAPSPQWASPKLGIFMCLTCSGIHRGLGVHISFVRSITMDAFKPAELARMSLGGNQPWRDFFDRHPDNVAQARTFDDCTVADRYDSLAAEEWRERLSCKVEGREFVAGSVEKEREKRRKTAAERAQQRAGAGAAMGGSSGQSSRAATPVARTRVAEGPAPGKGGSPALGTSSLSAAAARKAQNEAYFSRMGAENAGRSADLAPSEGGKYAGFGSDPSYLAGPAGGSGGGLGLDEFQKDPVAALSKGFGWLSTTVGKGAKDGYEGWVVPGMKKFAESDLSKAASQTALNLGAGLQSTTRTATESFGRFVEGEDGKLHPASSTGPERKDFWDSFGGEEPAATTSKVGPPAEKKDFWDEFAAAGETTTQGQGGPAKKSGAIGTAAMKKGNEGGKKDGDDGWGDW</sequence>
<feature type="region of interest" description="Disordered" evidence="6">
    <location>
        <begin position="140"/>
        <end position="206"/>
    </location>
</feature>
<dbReference type="GO" id="GO:0032012">
    <property type="term" value="P:regulation of ARF protein signal transduction"/>
    <property type="evidence" value="ECO:0007669"/>
    <property type="project" value="TreeGrafter"/>
</dbReference>
<evidence type="ECO:0000313" key="10">
    <source>
        <dbReference type="RefSeq" id="XP_033534085.1"/>
    </source>
</evidence>
<dbReference type="PROSITE" id="PS50115">
    <property type="entry name" value="ARFGAP"/>
    <property type="match status" value="1"/>
</dbReference>
<evidence type="ECO:0000256" key="1">
    <source>
        <dbReference type="ARBA" id="ARBA00022468"/>
    </source>
</evidence>
<dbReference type="InterPro" id="IPR001164">
    <property type="entry name" value="ArfGAP_dom"/>
</dbReference>
<dbReference type="Gene3D" id="1.10.220.150">
    <property type="entry name" value="Arf GTPase activating protein"/>
    <property type="match status" value="1"/>
</dbReference>
<evidence type="ECO:0000256" key="6">
    <source>
        <dbReference type="SAM" id="MobiDB-lite"/>
    </source>
</evidence>
<feature type="domain" description="Arf-GAP" evidence="7">
    <location>
        <begin position="13"/>
        <end position="136"/>
    </location>
</feature>
<dbReference type="CDD" id="cd08830">
    <property type="entry name" value="ArfGap_ArfGap1"/>
    <property type="match status" value="1"/>
</dbReference>
<dbReference type="Proteomes" id="UP000504638">
    <property type="component" value="Unplaced"/>
</dbReference>
<accession>A0A6G1G320</accession>
<dbReference type="RefSeq" id="XP_033534085.1">
    <property type="nucleotide sequence ID" value="XM_033682841.1"/>
</dbReference>
<dbReference type="GO" id="GO:0030100">
    <property type="term" value="P:regulation of endocytosis"/>
    <property type="evidence" value="ECO:0007669"/>
    <property type="project" value="TreeGrafter"/>
</dbReference>
<protein>
    <submittedName>
        <fullName evidence="8 10">ArfGap-domain-containing protein</fullName>
    </submittedName>
</protein>
<reference evidence="8 10" key="1">
    <citation type="submission" date="2020-01" db="EMBL/GenBank/DDBJ databases">
        <authorList>
            <consortium name="DOE Joint Genome Institute"/>
            <person name="Haridas S."/>
            <person name="Albert R."/>
            <person name="Binder M."/>
            <person name="Bloem J."/>
            <person name="Labutti K."/>
            <person name="Salamov A."/>
            <person name="Andreopoulos B."/>
            <person name="Baker S.E."/>
            <person name="Barry K."/>
            <person name="Bills G."/>
            <person name="Bluhm B.H."/>
            <person name="Cannon C."/>
            <person name="Castanera R."/>
            <person name="Culley D.E."/>
            <person name="Daum C."/>
            <person name="Ezra D."/>
            <person name="Gonzalez J.B."/>
            <person name="Henrissat B."/>
            <person name="Kuo A."/>
            <person name="Liang C."/>
            <person name="Lipzen A."/>
            <person name="Lutzoni F."/>
            <person name="Magnuson J."/>
            <person name="Mondo S."/>
            <person name="Nolan M."/>
            <person name="Ohm R."/>
            <person name="Pangilinan J."/>
            <person name="Park H.-J."/>
            <person name="Ramirez L."/>
            <person name="Alfaro M."/>
            <person name="Sun H."/>
            <person name="Tritt A."/>
            <person name="Yoshinaga Y."/>
            <person name="Zwiers L.-H."/>
            <person name="Turgeon B.G."/>
            <person name="Goodwin S.B."/>
            <person name="Spatafora J.W."/>
            <person name="Crous P.W."/>
            <person name="Grigoriev I.V."/>
        </authorList>
    </citation>
    <scope>NUCLEOTIDE SEQUENCE</scope>
    <source>
        <strain evidence="8 10">CBS 781.70</strain>
    </source>
</reference>
<feature type="region of interest" description="Disordered" evidence="6">
    <location>
        <begin position="339"/>
        <end position="432"/>
    </location>
</feature>
<keyword evidence="2" id="KW-0479">Metal-binding</keyword>
<dbReference type="OrthoDB" id="983479at2759"/>
<dbReference type="GeneID" id="54423411"/>
<reference evidence="10" key="3">
    <citation type="submission" date="2025-04" db="UniProtKB">
        <authorList>
            <consortium name="RefSeq"/>
        </authorList>
    </citation>
    <scope>IDENTIFICATION</scope>
    <source>
        <strain evidence="10">CBS 781.70</strain>
    </source>
</reference>
<name>A0A6G1G320_9PEZI</name>